<protein>
    <submittedName>
        <fullName evidence="1">DUF72 domain-containing protein</fullName>
    </submittedName>
</protein>
<evidence type="ECO:0000313" key="2">
    <source>
        <dbReference type="Proteomes" id="UP001500945"/>
    </source>
</evidence>
<comment type="caution">
    <text evidence="1">The sequence shown here is derived from an EMBL/GenBank/DDBJ whole genome shotgun (WGS) entry which is preliminary data.</text>
</comment>
<dbReference type="Proteomes" id="UP001500945">
    <property type="component" value="Unassembled WGS sequence"/>
</dbReference>
<dbReference type="EMBL" id="BAABGM010000032">
    <property type="protein sequence ID" value="GAA4413794.1"/>
    <property type="molecule type" value="Genomic_DNA"/>
</dbReference>
<dbReference type="Gene3D" id="3.20.20.410">
    <property type="entry name" value="Protein of unknown function UPF0759"/>
    <property type="match status" value="1"/>
</dbReference>
<dbReference type="Pfam" id="PF01904">
    <property type="entry name" value="DUF72"/>
    <property type="match status" value="1"/>
</dbReference>
<evidence type="ECO:0000313" key="1">
    <source>
        <dbReference type="EMBL" id="GAA4413794.1"/>
    </source>
</evidence>
<dbReference type="InterPro" id="IPR002763">
    <property type="entry name" value="DUF72"/>
</dbReference>
<name>A0ABP8KS15_9MICO</name>
<dbReference type="RefSeq" id="WP_345208745.1">
    <property type="nucleotide sequence ID" value="NZ_BAABGM010000032.1"/>
</dbReference>
<dbReference type="PANTHER" id="PTHR30348:SF4">
    <property type="entry name" value="DUF72 DOMAIN-CONTAINING PROTEIN"/>
    <property type="match status" value="1"/>
</dbReference>
<reference evidence="2" key="1">
    <citation type="journal article" date="2019" name="Int. J. Syst. Evol. Microbiol.">
        <title>The Global Catalogue of Microorganisms (GCM) 10K type strain sequencing project: providing services to taxonomists for standard genome sequencing and annotation.</title>
        <authorList>
            <consortium name="The Broad Institute Genomics Platform"/>
            <consortium name="The Broad Institute Genome Sequencing Center for Infectious Disease"/>
            <person name="Wu L."/>
            <person name="Ma J."/>
        </authorList>
    </citation>
    <scope>NUCLEOTIDE SEQUENCE [LARGE SCALE GENOMIC DNA]</scope>
    <source>
        <strain evidence="2">JCM 17809</strain>
    </source>
</reference>
<dbReference type="InterPro" id="IPR036520">
    <property type="entry name" value="UPF0759_sf"/>
</dbReference>
<gene>
    <name evidence="1" type="ORF">GCM10023168_36860</name>
</gene>
<keyword evidence="2" id="KW-1185">Reference proteome</keyword>
<proteinExistence type="predicted"/>
<dbReference type="SUPFAM" id="SSF117396">
    <property type="entry name" value="TM1631-like"/>
    <property type="match status" value="1"/>
</dbReference>
<accession>A0ABP8KS15</accession>
<organism evidence="1 2">
    <name type="scientific">Fodinibacter luteus</name>
    <dbReference type="NCBI Taxonomy" id="552064"/>
    <lineage>
        <taxon>Bacteria</taxon>
        <taxon>Bacillati</taxon>
        <taxon>Actinomycetota</taxon>
        <taxon>Actinomycetes</taxon>
        <taxon>Micrococcales</taxon>
        <taxon>Intrasporangiaceae</taxon>
        <taxon>Fodinibacter (ex Wang et al. 2009)</taxon>
    </lineage>
</organism>
<dbReference type="PANTHER" id="PTHR30348">
    <property type="entry name" value="UNCHARACTERIZED PROTEIN YECE"/>
    <property type="match status" value="1"/>
</dbReference>
<sequence>MTIRVGTSGWTYDSWAGPFYPDDVPRRRWLEFYAERLDTVELNASHYRWPRDTTFSGWRERLPQGFTMTVKAPRGLTHARRLYAPERWAEVVERGLRLLGERAGPLLLQLPPTMERDDARLDYALAHLPASVRVAVEFRHPSWLDDRVFGILERHRAAYVVMSGARLPCVLRATSDLVYVRWHGPSHEHLYAGSYPEDDLRWWADRLREWEGAGHHVLGYFNNDQFGYAAANALRLRELLAR</sequence>